<reference evidence="2 3" key="1">
    <citation type="submission" date="2019-07" db="EMBL/GenBank/DDBJ databases">
        <title>SAR11 Genome Evolution.</title>
        <authorList>
            <person name="Giovannoni S."/>
        </authorList>
    </citation>
    <scope>NUCLEOTIDE SEQUENCE [LARGE SCALE GENOMIC DNA]</scope>
    <source>
        <strain evidence="2 3">HTCC9565</strain>
    </source>
</reference>
<dbReference type="RefSeq" id="WP_169036113.1">
    <property type="nucleotide sequence ID" value="NZ_LANA01000001.1"/>
</dbReference>
<gene>
    <name evidence="2" type="ORF">VP91_00007770</name>
</gene>
<protein>
    <recommendedName>
        <fullName evidence="4">Rod shape-determining protein MreD</fullName>
    </recommendedName>
</protein>
<evidence type="ECO:0008006" key="4">
    <source>
        <dbReference type="Google" id="ProtNLM"/>
    </source>
</evidence>
<dbReference type="EMBL" id="LANA01000001">
    <property type="protein sequence ID" value="NMN67630.1"/>
    <property type="molecule type" value="Genomic_DNA"/>
</dbReference>
<sequence length="173" mass="20450">MANITKSNLTVVLYNNFPIILLFISVINDFDFNNLGLKYFSFNFSYILIFCYTLKRREGLGYIYLFMAGLFNDVIAGLPMGISSLLFLLLCGFASYLRNITLRPNLVKDWIFFLITILVLNSLSYICLVFIFDYEINYIDKIVNISFTFLFYIIFRYFFDFIEKFFGRYRNAG</sequence>
<keyword evidence="1" id="KW-0472">Membrane</keyword>
<accession>A0ABX1T0I8</accession>
<name>A0ABX1T0I8_PELUQ</name>
<feature type="transmembrane region" description="Helical" evidence="1">
    <location>
        <begin position="12"/>
        <end position="30"/>
    </location>
</feature>
<evidence type="ECO:0000313" key="3">
    <source>
        <dbReference type="Proteomes" id="UP001166004"/>
    </source>
</evidence>
<keyword evidence="1" id="KW-1133">Transmembrane helix</keyword>
<feature type="transmembrane region" description="Helical" evidence="1">
    <location>
        <begin position="61"/>
        <end position="90"/>
    </location>
</feature>
<evidence type="ECO:0000256" key="1">
    <source>
        <dbReference type="SAM" id="Phobius"/>
    </source>
</evidence>
<dbReference type="Proteomes" id="UP001166004">
    <property type="component" value="Unassembled WGS sequence"/>
</dbReference>
<keyword evidence="3" id="KW-1185">Reference proteome</keyword>
<feature type="transmembrane region" description="Helical" evidence="1">
    <location>
        <begin position="110"/>
        <end position="130"/>
    </location>
</feature>
<evidence type="ECO:0000313" key="2">
    <source>
        <dbReference type="EMBL" id="NMN67630.1"/>
    </source>
</evidence>
<organism evidence="2 3">
    <name type="scientific">Pelagibacter ubique</name>
    <dbReference type="NCBI Taxonomy" id="198252"/>
    <lineage>
        <taxon>Bacteria</taxon>
        <taxon>Pseudomonadati</taxon>
        <taxon>Pseudomonadota</taxon>
        <taxon>Alphaproteobacteria</taxon>
        <taxon>Candidatus Pelagibacterales</taxon>
        <taxon>Candidatus Pelagibacteraceae</taxon>
        <taxon>Candidatus Pelagibacter</taxon>
    </lineage>
</organism>
<feature type="transmembrane region" description="Helical" evidence="1">
    <location>
        <begin position="142"/>
        <end position="159"/>
    </location>
</feature>
<keyword evidence="1" id="KW-0812">Transmembrane</keyword>
<comment type="caution">
    <text evidence="2">The sequence shown here is derived from an EMBL/GenBank/DDBJ whole genome shotgun (WGS) entry which is preliminary data.</text>
</comment>
<proteinExistence type="predicted"/>